<dbReference type="GO" id="GO:0003961">
    <property type="term" value="F:O-acetylhomoserine aminocarboxypropyltransferase activity"/>
    <property type="evidence" value="ECO:0007669"/>
    <property type="project" value="TreeGrafter"/>
</dbReference>
<evidence type="ECO:0000256" key="2">
    <source>
        <dbReference type="ARBA" id="ARBA00011881"/>
    </source>
</evidence>
<dbReference type="AlphaFoldDB" id="A0A1G8M4Z0"/>
<dbReference type="InterPro" id="IPR054542">
    <property type="entry name" value="Cys_met_metab_PP"/>
</dbReference>
<dbReference type="PROSITE" id="PS00868">
    <property type="entry name" value="CYS_MET_METAB_PP"/>
    <property type="match status" value="1"/>
</dbReference>
<dbReference type="GO" id="GO:0030170">
    <property type="term" value="F:pyridoxal phosphate binding"/>
    <property type="evidence" value="ECO:0007669"/>
    <property type="project" value="InterPro"/>
</dbReference>
<name>A0A1G8M4Z0_9FIRM</name>
<dbReference type="EMBL" id="FNEH01000010">
    <property type="protein sequence ID" value="SDI62933.1"/>
    <property type="molecule type" value="Genomic_DNA"/>
</dbReference>
<reference evidence="9 10" key="1">
    <citation type="submission" date="2016-10" db="EMBL/GenBank/DDBJ databases">
        <authorList>
            <person name="de Groot N.N."/>
        </authorList>
    </citation>
    <scope>NUCLEOTIDE SEQUENCE [LARGE SCALE GENOMIC DNA]</scope>
    <source>
        <strain evidence="9 10">WG7</strain>
    </source>
</reference>
<comment type="subunit">
    <text evidence="2">Homotetramer.</text>
</comment>
<feature type="modified residue" description="N6-(pyridoxal phosphate)lysine" evidence="7">
    <location>
        <position position="206"/>
    </location>
</feature>
<dbReference type="GO" id="GO:0071269">
    <property type="term" value="P:L-homocysteine biosynthetic process"/>
    <property type="evidence" value="ECO:0007669"/>
    <property type="project" value="TreeGrafter"/>
</dbReference>
<dbReference type="GO" id="GO:0005737">
    <property type="term" value="C:cytoplasm"/>
    <property type="evidence" value="ECO:0007669"/>
    <property type="project" value="TreeGrafter"/>
</dbReference>
<dbReference type="PIRSF" id="PIRSF001434">
    <property type="entry name" value="CGS"/>
    <property type="match status" value="1"/>
</dbReference>
<dbReference type="FunFam" id="3.90.1150.10:FF:000033">
    <property type="entry name" value="Cystathionine gamma-synthase"/>
    <property type="match status" value="1"/>
</dbReference>
<protein>
    <recommendedName>
        <fullName evidence="6">O-succinylhomoserine sulfhydrylase</fullName>
    </recommendedName>
</protein>
<dbReference type="CDD" id="cd00614">
    <property type="entry name" value="CGS_like"/>
    <property type="match status" value="1"/>
</dbReference>
<evidence type="ECO:0000256" key="8">
    <source>
        <dbReference type="RuleBase" id="RU362118"/>
    </source>
</evidence>
<gene>
    <name evidence="9" type="ORF">SAMN04515654_11042</name>
</gene>
<dbReference type="GO" id="GO:0019346">
    <property type="term" value="P:transsulfuration"/>
    <property type="evidence" value="ECO:0007669"/>
    <property type="project" value="InterPro"/>
</dbReference>
<dbReference type="GO" id="GO:0004124">
    <property type="term" value="F:cysteine synthase activity"/>
    <property type="evidence" value="ECO:0007669"/>
    <property type="project" value="TreeGrafter"/>
</dbReference>
<dbReference type="InterPro" id="IPR015424">
    <property type="entry name" value="PyrdxlP-dep_Trfase"/>
</dbReference>
<comment type="similarity">
    <text evidence="5">Belongs to the trans-sulfuration enzymes family. MetZ subfamily.</text>
</comment>
<organism evidence="9 10">
    <name type="scientific">Halanaerobium congolense</name>
    <dbReference type="NCBI Taxonomy" id="54121"/>
    <lineage>
        <taxon>Bacteria</taxon>
        <taxon>Bacillati</taxon>
        <taxon>Bacillota</taxon>
        <taxon>Clostridia</taxon>
        <taxon>Halanaerobiales</taxon>
        <taxon>Halanaerobiaceae</taxon>
        <taxon>Halanaerobium</taxon>
    </lineage>
</organism>
<dbReference type="RefSeq" id="WP_089716796.1">
    <property type="nucleotide sequence ID" value="NZ_FNEH01000010.1"/>
</dbReference>
<proteinExistence type="inferred from homology"/>
<evidence type="ECO:0000256" key="4">
    <source>
        <dbReference type="ARBA" id="ARBA00022898"/>
    </source>
</evidence>
<accession>A0A1G8M4Z0</accession>
<dbReference type="Proteomes" id="UP000198945">
    <property type="component" value="Unassembled WGS sequence"/>
</dbReference>
<dbReference type="InterPro" id="IPR015421">
    <property type="entry name" value="PyrdxlP-dep_Trfase_major"/>
</dbReference>
<keyword evidence="3" id="KW-0808">Transferase</keyword>
<dbReference type="InterPro" id="IPR000277">
    <property type="entry name" value="Cys/Met-Metab_PyrdxlP-dep_enz"/>
</dbReference>
<dbReference type="Gene3D" id="3.90.1150.10">
    <property type="entry name" value="Aspartate Aminotransferase, domain 1"/>
    <property type="match status" value="1"/>
</dbReference>
<evidence type="ECO:0000313" key="9">
    <source>
        <dbReference type="EMBL" id="SDI62933.1"/>
    </source>
</evidence>
<dbReference type="PANTHER" id="PTHR43797">
    <property type="entry name" value="HOMOCYSTEINE/CYSTEINE SYNTHASE"/>
    <property type="match status" value="1"/>
</dbReference>
<dbReference type="InterPro" id="IPR015422">
    <property type="entry name" value="PyrdxlP-dep_Trfase_small"/>
</dbReference>
<evidence type="ECO:0000256" key="7">
    <source>
        <dbReference type="PIRSR" id="PIRSR001434-2"/>
    </source>
</evidence>
<dbReference type="Pfam" id="PF01053">
    <property type="entry name" value="Cys_Met_Meta_PP"/>
    <property type="match status" value="1"/>
</dbReference>
<evidence type="ECO:0000256" key="1">
    <source>
        <dbReference type="ARBA" id="ARBA00001933"/>
    </source>
</evidence>
<evidence type="ECO:0000313" key="10">
    <source>
        <dbReference type="Proteomes" id="UP000198945"/>
    </source>
</evidence>
<dbReference type="FunFam" id="3.40.640.10:FF:000035">
    <property type="entry name" value="O-succinylhomoserine sulfhydrylase"/>
    <property type="match status" value="1"/>
</dbReference>
<evidence type="ECO:0000256" key="5">
    <source>
        <dbReference type="ARBA" id="ARBA00060995"/>
    </source>
</evidence>
<keyword evidence="4 7" id="KW-0663">Pyridoxal phosphate</keyword>
<dbReference type="PANTHER" id="PTHR43797:SF2">
    <property type="entry name" value="HOMOCYSTEINE_CYSTEINE SYNTHASE"/>
    <property type="match status" value="1"/>
</dbReference>
<evidence type="ECO:0000256" key="6">
    <source>
        <dbReference type="ARBA" id="ARBA00071157"/>
    </source>
</evidence>
<dbReference type="NCBIfam" id="TIGR01326">
    <property type="entry name" value="OAH_OAS_sulfhy"/>
    <property type="match status" value="1"/>
</dbReference>
<sequence>MKLKFETLALHAGYEADKNRKSAAVPIYQTTSYLFDSTEHAADLFALKEEGDIYSRIQNPSNTVLEKRIAELEGGVGALAVSSGQAAEVIALLTICNNGDHIVSGSSIYGGTHNLFKHRFKNMGIDVSFVDSEDPESFKAAINERTKALYIETIGNPSLAVPDFERLAEIAHQAGIPLIVDNTFASPYICNPFEFGADIVVHSTTKYISGHGNSIGGIIVDSGNFDWDTGRFPELIEPDPSYHGVKFQEEFGKAAFITKARVQLLRDLGSSPSPFNSFLTITGLETLALRMKQHSKNAQAVAEFLEADERVEWVSYPGLESHKSHQNAKKYLSNGYGGMVAFGIKGGKKAAEKFINKLELILHLANVGDTKSLAIHPASTTHQQLSEEDLIKTGISPELIRLSIGIENIDDIKNDLNQALKTAQA</sequence>
<evidence type="ECO:0000256" key="3">
    <source>
        <dbReference type="ARBA" id="ARBA00022679"/>
    </source>
</evidence>
<dbReference type="SUPFAM" id="SSF53383">
    <property type="entry name" value="PLP-dependent transferases"/>
    <property type="match status" value="1"/>
</dbReference>
<dbReference type="GO" id="GO:0006535">
    <property type="term" value="P:cysteine biosynthetic process from serine"/>
    <property type="evidence" value="ECO:0007669"/>
    <property type="project" value="TreeGrafter"/>
</dbReference>
<dbReference type="InterPro" id="IPR006235">
    <property type="entry name" value="OAc-hSer/O-AcSer_sulfhydrylase"/>
</dbReference>
<dbReference type="Gene3D" id="3.40.640.10">
    <property type="entry name" value="Type I PLP-dependent aspartate aminotransferase-like (Major domain)"/>
    <property type="match status" value="1"/>
</dbReference>
<comment type="cofactor">
    <cofactor evidence="1 8">
        <name>pyridoxal 5'-phosphate</name>
        <dbReference type="ChEBI" id="CHEBI:597326"/>
    </cofactor>
</comment>